<dbReference type="PANTHER" id="PTHR43861">
    <property type="entry name" value="TRANS-ACONITATE 2-METHYLTRANSFERASE-RELATED"/>
    <property type="match status" value="1"/>
</dbReference>
<dbReference type="STRING" id="1798647.A2855_01655"/>
<name>A0A1G2C9A7_9BACT</name>
<protein>
    <recommendedName>
        <fullName evidence="3">Methyltransferase domain-containing protein</fullName>
    </recommendedName>
</protein>
<gene>
    <name evidence="1" type="ORF">A2855_01655</name>
</gene>
<comment type="caution">
    <text evidence="1">The sequence shown here is derived from an EMBL/GenBank/DDBJ whole genome shotgun (WGS) entry which is preliminary data.</text>
</comment>
<reference evidence="1 2" key="1">
    <citation type="journal article" date="2016" name="Nat. Commun.">
        <title>Thousands of microbial genomes shed light on interconnected biogeochemical processes in an aquifer system.</title>
        <authorList>
            <person name="Anantharaman K."/>
            <person name="Brown C.T."/>
            <person name="Hug L.A."/>
            <person name="Sharon I."/>
            <person name="Castelle C.J."/>
            <person name="Probst A.J."/>
            <person name="Thomas B.C."/>
            <person name="Singh A."/>
            <person name="Wilkins M.J."/>
            <person name="Karaoz U."/>
            <person name="Brodie E.L."/>
            <person name="Williams K.H."/>
            <person name="Hubbard S.S."/>
            <person name="Banfield J.F."/>
        </authorList>
    </citation>
    <scope>NUCLEOTIDE SEQUENCE [LARGE SCALE GENOMIC DNA]</scope>
</reference>
<accession>A0A1G2C9A7</accession>
<dbReference type="InterPro" id="IPR029063">
    <property type="entry name" value="SAM-dependent_MTases_sf"/>
</dbReference>
<dbReference type="EMBL" id="MHKX01000020">
    <property type="protein sequence ID" value="OGY97955.1"/>
    <property type="molecule type" value="Genomic_DNA"/>
</dbReference>
<proteinExistence type="predicted"/>
<organism evidence="1 2">
    <name type="scientific">Candidatus Liptonbacteria bacterium RIFCSPHIGHO2_01_FULL_57_28</name>
    <dbReference type="NCBI Taxonomy" id="1798647"/>
    <lineage>
        <taxon>Bacteria</taxon>
        <taxon>Candidatus Liptoniibacteriota</taxon>
    </lineage>
</organism>
<dbReference type="Gene3D" id="3.40.50.150">
    <property type="entry name" value="Vaccinia Virus protein VP39"/>
    <property type="match status" value="1"/>
</dbReference>
<evidence type="ECO:0008006" key="3">
    <source>
        <dbReference type="Google" id="ProtNLM"/>
    </source>
</evidence>
<dbReference type="Pfam" id="PF13489">
    <property type="entry name" value="Methyltransf_23"/>
    <property type="match status" value="1"/>
</dbReference>
<dbReference type="CDD" id="cd02440">
    <property type="entry name" value="AdoMet_MTases"/>
    <property type="match status" value="1"/>
</dbReference>
<evidence type="ECO:0000313" key="2">
    <source>
        <dbReference type="Proteomes" id="UP000179059"/>
    </source>
</evidence>
<dbReference type="SUPFAM" id="SSF53335">
    <property type="entry name" value="S-adenosyl-L-methionine-dependent methyltransferases"/>
    <property type="match status" value="1"/>
</dbReference>
<evidence type="ECO:0000313" key="1">
    <source>
        <dbReference type="EMBL" id="OGY97955.1"/>
    </source>
</evidence>
<sequence length="242" mass="27323">MSSSYKERFYSKYVSTHNSKLYGPNDMGRVRAQYPVWDSQYGGFLSEDKEARIADLGCADGGLVAWLHAEGFKNAEGVDVSGEQIAAGKAMGITALTEMDLREFLRLRPDHFDLLFLRDVLGHFPKEEVLEIVELMHASLKSGGMLVVKTPNAESPMTGRLRYGDFTHDTSFTGQSLRQLLEVHSFKDVEIYSMRPAVHGIISAARWILWWPIEIQIRIWRLIEAGSPSGWFTQNVVVVGRK</sequence>
<dbReference type="Proteomes" id="UP000179059">
    <property type="component" value="Unassembled WGS sequence"/>
</dbReference>
<dbReference type="AlphaFoldDB" id="A0A1G2C9A7"/>